<dbReference type="RefSeq" id="WP_009139459.1">
    <property type="nucleotide sequence ID" value="NZ_JH815198.1"/>
</dbReference>
<reference evidence="4 5" key="1">
    <citation type="submission" date="2012-08" db="EMBL/GenBank/DDBJ databases">
        <title>The Genome Sequence of Slackia piriformis YIT 12062.</title>
        <authorList>
            <consortium name="The Broad Institute Genome Sequencing Platform"/>
            <person name="Earl A."/>
            <person name="Ward D."/>
            <person name="Feldgarden M."/>
            <person name="Gevers D."/>
            <person name="Morotomi M."/>
            <person name="Walker B."/>
            <person name="Young S.K."/>
            <person name="Zeng Q."/>
            <person name="Gargeya S."/>
            <person name="Fitzgerald M."/>
            <person name="Haas B."/>
            <person name="Abouelleil A."/>
            <person name="Alvarado L."/>
            <person name="Arachchi H.M."/>
            <person name="Berlin A.M."/>
            <person name="Chapman S.B."/>
            <person name="Goldberg J."/>
            <person name="Griggs A."/>
            <person name="Gujja S."/>
            <person name="Hansen M."/>
            <person name="Howarth C."/>
            <person name="Imamovic A."/>
            <person name="Larimer J."/>
            <person name="McCowen C."/>
            <person name="Montmayeur A."/>
            <person name="Murphy C."/>
            <person name="Neiman D."/>
            <person name="Pearson M."/>
            <person name="Priest M."/>
            <person name="Roberts A."/>
            <person name="Saif S."/>
            <person name="Shea T."/>
            <person name="Sisk P."/>
            <person name="Sykes S."/>
            <person name="Wortman J."/>
            <person name="Nusbaum C."/>
            <person name="Birren B."/>
        </authorList>
    </citation>
    <scope>NUCLEOTIDE SEQUENCE [LARGE SCALE GENOMIC DNA]</scope>
    <source>
        <strain evidence="4 5">YIT 12062</strain>
    </source>
</reference>
<dbReference type="Pfam" id="PF00583">
    <property type="entry name" value="Acetyltransf_1"/>
    <property type="match status" value="1"/>
</dbReference>
<dbReference type="InParanoid" id="K0Z8N7"/>
<dbReference type="EMBL" id="ADMD01000007">
    <property type="protein sequence ID" value="EJZ83740.1"/>
    <property type="molecule type" value="Genomic_DNA"/>
</dbReference>
<dbReference type="PANTHER" id="PTHR43420:SF47">
    <property type="entry name" value="N-ACETYLTRANSFERASE DOMAIN-CONTAINING PROTEIN"/>
    <property type="match status" value="1"/>
</dbReference>
<dbReference type="PANTHER" id="PTHR43420">
    <property type="entry name" value="ACETYLTRANSFERASE"/>
    <property type="match status" value="1"/>
</dbReference>
<evidence type="ECO:0000256" key="2">
    <source>
        <dbReference type="ARBA" id="ARBA00023315"/>
    </source>
</evidence>
<dbReference type="SUPFAM" id="SSF55729">
    <property type="entry name" value="Acyl-CoA N-acyltransferases (Nat)"/>
    <property type="match status" value="1"/>
</dbReference>
<dbReference type="PATRIC" id="fig|742818.3.peg.1324"/>
<evidence type="ECO:0000256" key="1">
    <source>
        <dbReference type="ARBA" id="ARBA00022679"/>
    </source>
</evidence>
<feature type="domain" description="N-acetyltransferase" evidence="3">
    <location>
        <begin position="2"/>
        <end position="174"/>
    </location>
</feature>
<dbReference type="AlphaFoldDB" id="K0Z8N7"/>
<keyword evidence="5" id="KW-1185">Reference proteome</keyword>
<protein>
    <recommendedName>
        <fullName evidence="3">N-acetyltransferase domain-containing protein</fullName>
    </recommendedName>
</protein>
<evidence type="ECO:0000313" key="5">
    <source>
        <dbReference type="Proteomes" id="UP000006069"/>
    </source>
</evidence>
<comment type="caution">
    <text evidence="4">The sequence shown here is derived from an EMBL/GenBank/DDBJ whole genome shotgun (WGS) entry which is preliminary data.</text>
</comment>
<dbReference type="CDD" id="cd04301">
    <property type="entry name" value="NAT_SF"/>
    <property type="match status" value="1"/>
</dbReference>
<dbReference type="OrthoDB" id="273614at2"/>
<dbReference type="InterPro" id="IPR050680">
    <property type="entry name" value="YpeA/RimI_acetyltransf"/>
</dbReference>
<dbReference type="PROSITE" id="PS51186">
    <property type="entry name" value="GNAT"/>
    <property type="match status" value="1"/>
</dbReference>
<dbReference type="HOGENOM" id="CLU_013985_13_2_11"/>
<evidence type="ECO:0000313" key="4">
    <source>
        <dbReference type="EMBL" id="EJZ83740.1"/>
    </source>
</evidence>
<sequence>MPNVRIARRDEFESIASFYDEMVDDMKHSAFDPLWDRKTHPSDEFLRGALESGRLIVCECDEELAGALVMDHHGAVGYETAPWGVKARDDEASVIHVLCTLPRFQGKGIARTLLRGALDIARANGQRCVRLDILPDNAPARSLYESEGFVRVCKTMLHYPDGSFDAILYECLLERS</sequence>
<keyword evidence="2" id="KW-0012">Acyltransferase</keyword>
<dbReference type="eggNOG" id="COG0456">
    <property type="taxonomic scope" value="Bacteria"/>
</dbReference>
<gene>
    <name evidence="4" type="ORF">HMPREF9451_01261</name>
</gene>
<organism evidence="4 5">
    <name type="scientific">Slackia piriformis YIT 12062</name>
    <dbReference type="NCBI Taxonomy" id="742818"/>
    <lineage>
        <taxon>Bacteria</taxon>
        <taxon>Bacillati</taxon>
        <taxon>Actinomycetota</taxon>
        <taxon>Coriobacteriia</taxon>
        <taxon>Eggerthellales</taxon>
        <taxon>Eggerthellaceae</taxon>
        <taxon>Slackia</taxon>
    </lineage>
</organism>
<dbReference type="Proteomes" id="UP000006069">
    <property type="component" value="Unassembled WGS sequence"/>
</dbReference>
<accession>K0Z8N7</accession>
<keyword evidence="1" id="KW-0808">Transferase</keyword>
<name>K0Z8N7_9ACTN</name>
<dbReference type="InterPro" id="IPR016181">
    <property type="entry name" value="Acyl_CoA_acyltransferase"/>
</dbReference>
<dbReference type="InterPro" id="IPR000182">
    <property type="entry name" value="GNAT_dom"/>
</dbReference>
<proteinExistence type="predicted"/>
<evidence type="ECO:0000259" key="3">
    <source>
        <dbReference type="PROSITE" id="PS51186"/>
    </source>
</evidence>
<dbReference type="GO" id="GO:0016747">
    <property type="term" value="F:acyltransferase activity, transferring groups other than amino-acyl groups"/>
    <property type="evidence" value="ECO:0007669"/>
    <property type="project" value="InterPro"/>
</dbReference>
<dbReference type="Gene3D" id="3.40.630.30">
    <property type="match status" value="1"/>
</dbReference>